<feature type="transmembrane region" description="Helical" evidence="8">
    <location>
        <begin position="245"/>
        <end position="266"/>
    </location>
</feature>
<keyword evidence="4" id="KW-1003">Cell membrane</keyword>
<evidence type="ECO:0000256" key="4">
    <source>
        <dbReference type="ARBA" id="ARBA00022475"/>
    </source>
</evidence>
<name>I7C5A6_MYCHA</name>
<keyword evidence="10" id="KW-1185">Reference proteome</keyword>
<keyword evidence="5 8" id="KW-0812">Transmembrane</keyword>
<dbReference type="STRING" id="1212765.MHLP_00560"/>
<dbReference type="OrthoDB" id="9792889at2"/>
<gene>
    <name evidence="9" type="ordered locus">MHLP_00560</name>
</gene>
<feature type="transmembrane region" description="Helical" evidence="8">
    <location>
        <begin position="100"/>
        <end position="120"/>
    </location>
</feature>
<dbReference type="EMBL" id="CP003731">
    <property type="protein sequence ID" value="AFO51692.1"/>
    <property type="molecule type" value="Genomic_DNA"/>
</dbReference>
<proteinExistence type="inferred from homology"/>
<feature type="transmembrane region" description="Helical" evidence="8">
    <location>
        <begin position="193"/>
        <end position="212"/>
    </location>
</feature>
<feature type="transmembrane region" description="Helical" evidence="8">
    <location>
        <begin position="334"/>
        <end position="352"/>
    </location>
</feature>
<keyword evidence="3" id="KW-0813">Transport</keyword>
<dbReference type="GO" id="GO:0005886">
    <property type="term" value="C:plasma membrane"/>
    <property type="evidence" value="ECO:0007669"/>
    <property type="project" value="UniProtKB-SubCell"/>
</dbReference>
<evidence type="ECO:0000313" key="9">
    <source>
        <dbReference type="EMBL" id="AFO51692.1"/>
    </source>
</evidence>
<comment type="similarity">
    <text evidence="2">Belongs to the binding-protein-dependent transport system permease family. FecCD subfamily.</text>
</comment>
<feature type="transmembrane region" description="Helical" evidence="8">
    <location>
        <begin position="158"/>
        <end position="181"/>
    </location>
</feature>
<evidence type="ECO:0000256" key="6">
    <source>
        <dbReference type="ARBA" id="ARBA00022989"/>
    </source>
</evidence>
<reference evidence="10" key="2">
    <citation type="submission" date="2012-07" db="EMBL/GenBank/DDBJ databases">
        <title>Complete genome sequence of 'Candidatus Mycoplasma haemolamae'.</title>
        <authorList>
            <person name="Guimaraes A.M.S."/>
            <person name="Toth B."/>
            <person name="Santos A.P."/>
            <person name="Nascimento N.C."/>
            <person name="Sojka J.E."/>
            <person name="Messick J.B."/>
        </authorList>
    </citation>
    <scope>NUCLEOTIDE SEQUENCE [LARGE SCALE GENOMIC DNA]</scope>
    <source>
        <strain evidence="10">Purdue</strain>
    </source>
</reference>
<accession>I7C5A6</accession>
<dbReference type="Gene3D" id="1.10.3470.10">
    <property type="entry name" value="ABC transporter involved in vitamin B12 uptake, BtuC"/>
    <property type="match status" value="1"/>
</dbReference>
<feature type="transmembrane region" description="Helical" evidence="8">
    <location>
        <begin position="291"/>
        <end position="313"/>
    </location>
</feature>
<evidence type="ECO:0000313" key="10">
    <source>
        <dbReference type="Proteomes" id="UP000006502"/>
    </source>
</evidence>
<reference evidence="9 10" key="1">
    <citation type="journal article" date="2012" name="J. Bacteriol.">
        <title>Genome Sequence of "Candidatus Mycoplasma haemolamae" Strain Purdue, a Red Blood Cell Pathogen of Alpacas (Vicugna pacos) and Llamas (Lama glama).</title>
        <authorList>
            <person name="Guimaraes A.M."/>
            <person name="Toth B."/>
            <person name="Santos A.P."/>
            <person name="do Nascimento N.C."/>
            <person name="Kritchevsky J.E."/>
            <person name="Messick J.B."/>
        </authorList>
    </citation>
    <scope>NUCLEOTIDE SEQUENCE [LARGE SCALE GENOMIC DNA]</scope>
    <source>
        <strain evidence="9 10">Purdue</strain>
    </source>
</reference>
<protein>
    <submittedName>
        <fullName evidence="9">ABC transporter fecCD family protein</fullName>
    </submittedName>
</protein>
<feature type="transmembrane region" description="Helical" evidence="8">
    <location>
        <begin position="132"/>
        <end position="152"/>
    </location>
</feature>
<dbReference type="InterPro" id="IPR037294">
    <property type="entry name" value="ABC_BtuC-like"/>
</dbReference>
<dbReference type="PATRIC" id="fig|1212765.3.peg.137"/>
<dbReference type="GO" id="GO:0022857">
    <property type="term" value="F:transmembrane transporter activity"/>
    <property type="evidence" value="ECO:0007669"/>
    <property type="project" value="InterPro"/>
</dbReference>
<evidence type="ECO:0000256" key="7">
    <source>
        <dbReference type="ARBA" id="ARBA00023136"/>
    </source>
</evidence>
<evidence type="ECO:0000256" key="5">
    <source>
        <dbReference type="ARBA" id="ARBA00022692"/>
    </source>
</evidence>
<sequence length="379" mass="42132">MSNVSPYVFDRSAYIYTFRENEIHKSSWAHLLNRQRSITTGLLLLTLSFFTLNLYWQLPKWDFEQALAPLFGVRPLTTGQTGQSSEAKIDLIKFLPYQRIVWIGIASILAAVLLSLSGNVSQSLLQNPLADCSTLGMIDGAAFGLMILKTFLGKSIGAYYWSNFVASFFCSFLVFVLILTLFSRKVAWERKNLCTMIILFGLVLNIFFRASVHLLKQYNTASVSTAFSLAIGGAENIYELFPSQFLFVKVAIPVTIFLFILVRLLARNFNLAELGFDQAHSLGVNIKVLQWVGYFIILCCSTIAINLVGNIAFLGLISTHVARKLFKTRRYETIIPASSVVAAALLMVAITINSLIPAISSSNLILALGAISLFFLTKE</sequence>
<organism evidence="9 10">
    <name type="scientific">Mycoplasma haematolamae (strain Purdue)</name>
    <dbReference type="NCBI Taxonomy" id="1212765"/>
    <lineage>
        <taxon>Bacteria</taxon>
        <taxon>Bacillati</taxon>
        <taxon>Mycoplasmatota</taxon>
        <taxon>Mollicutes</taxon>
        <taxon>Mycoplasmataceae</taxon>
        <taxon>Mycoplasma</taxon>
    </lineage>
</organism>
<keyword evidence="6 8" id="KW-1133">Transmembrane helix</keyword>
<feature type="transmembrane region" description="Helical" evidence="8">
    <location>
        <begin position="358"/>
        <end position="376"/>
    </location>
</feature>
<evidence type="ECO:0000256" key="2">
    <source>
        <dbReference type="ARBA" id="ARBA00007935"/>
    </source>
</evidence>
<evidence type="ECO:0000256" key="1">
    <source>
        <dbReference type="ARBA" id="ARBA00004651"/>
    </source>
</evidence>
<dbReference type="PANTHER" id="PTHR30472">
    <property type="entry name" value="FERRIC ENTEROBACTIN TRANSPORT SYSTEM PERMEASE PROTEIN"/>
    <property type="match status" value="1"/>
</dbReference>
<dbReference type="HOGENOM" id="CLU_735333_0_0_14"/>
<evidence type="ECO:0000256" key="3">
    <source>
        <dbReference type="ARBA" id="ARBA00022448"/>
    </source>
</evidence>
<feature type="transmembrane region" description="Helical" evidence="8">
    <location>
        <begin position="38"/>
        <end position="56"/>
    </location>
</feature>
<dbReference type="PANTHER" id="PTHR30472:SF25">
    <property type="entry name" value="ABC TRANSPORTER PERMEASE PROTEIN MJ0876-RELATED"/>
    <property type="match status" value="1"/>
</dbReference>
<evidence type="ECO:0000256" key="8">
    <source>
        <dbReference type="SAM" id="Phobius"/>
    </source>
</evidence>
<dbReference type="AlphaFoldDB" id="I7C5A6"/>
<dbReference type="Pfam" id="PF01032">
    <property type="entry name" value="FecCD"/>
    <property type="match status" value="1"/>
</dbReference>
<dbReference type="InterPro" id="IPR000522">
    <property type="entry name" value="ABC_transptr_permease_BtuC"/>
</dbReference>
<dbReference type="Proteomes" id="UP000006502">
    <property type="component" value="Chromosome"/>
</dbReference>
<dbReference type="SUPFAM" id="SSF81345">
    <property type="entry name" value="ABC transporter involved in vitamin B12 uptake, BtuC"/>
    <property type="match status" value="1"/>
</dbReference>
<dbReference type="CDD" id="cd06550">
    <property type="entry name" value="TM_ABC_iron-siderophores_like"/>
    <property type="match status" value="1"/>
</dbReference>
<dbReference type="KEGG" id="mhl:MHLP_00560"/>
<keyword evidence="7 8" id="KW-0472">Membrane</keyword>
<comment type="subcellular location">
    <subcellularLocation>
        <location evidence="1">Cell membrane</location>
        <topology evidence="1">Multi-pass membrane protein</topology>
    </subcellularLocation>
</comment>